<evidence type="ECO:0000259" key="4">
    <source>
        <dbReference type="PROSITE" id="PS50887"/>
    </source>
</evidence>
<dbReference type="SMART" id="SM00267">
    <property type="entry name" value="GGDEF"/>
    <property type="match status" value="1"/>
</dbReference>
<evidence type="ECO:0000256" key="1">
    <source>
        <dbReference type="SAM" id="Phobius"/>
    </source>
</evidence>
<dbReference type="KEGG" id="dar:Daro_0058"/>
<dbReference type="EMBL" id="CP000089">
    <property type="protein sequence ID" value="AAZ44817.1"/>
    <property type="molecule type" value="Genomic_DNA"/>
</dbReference>
<dbReference type="InterPro" id="IPR029787">
    <property type="entry name" value="Nucleotide_cyclase"/>
</dbReference>
<feature type="domain" description="GGDEF" evidence="4">
    <location>
        <begin position="394"/>
        <end position="527"/>
    </location>
</feature>
<dbReference type="STRING" id="159087.Daro_0058"/>
<dbReference type="AlphaFoldDB" id="Q47K14"/>
<dbReference type="PANTHER" id="PTHR44757:SF2">
    <property type="entry name" value="BIOFILM ARCHITECTURE MAINTENANCE PROTEIN MBAA"/>
    <property type="match status" value="1"/>
</dbReference>
<dbReference type="InterPro" id="IPR003660">
    <property type="entry name" value="HAMP_dom"/>
</dbReference>
<dbReference type="CDD" id="cd01949">
    <property type="entry name" value="GGDEF"/>
    <property type="match status" value="1"/>
</dbReference>
<organism evidence="5">
    <name type="scientific">Dechloromonas aromatica (strain RCB)</name>
    <dbReference type="NCBI Taxonomy" id="159087"/>
    <lineage>
        <taxon>Bacteria</taxon>
        <taxon>Pseudomonadati</taxon>
        <taxon>Pseudomonadota</taxon>
        <taxon>Betaproteobacteria</taxon>
        <taxon>Rhodocyclales</taxon>
        <taxon>Azonexaceae</taxon>
        <taxon>Dechloromonas</taxon>
    </lineage>
</organism>
<keyword evidence="1" id="KW-0472">Membrane</keyword>
<dbReference type="PROSITE" id="PS50883">
    <property type="entry name" value="EAL"/>
    <property type="match status" value="1"/>
</dbReference>
<dbReference type="eggNOG" id="COG3850">
    <property type="taxonomic scope" value="Bacteria"/>
</dbReference>
<feature type="transmembrane region" description="Helical" evidence="1">
    <location>
        <begin position="12"/>
        <end position="31"/>
    </location>
</feature>
<gene>
    <name evidence="5" type="ordered locus">Daro_0058</name>
</gene>
<dbReference type="eggNOG" id="COG5001">
    <property type="taxonomic scope" value="Bacteria"/>
</dbReference>
<dbReference type="Pfam" id="PF00672">
    <property type="entry name" value="HAMP"/>
    <property type="match status" value="1"/>
</dbReference>
<sequence>MTLMKLPRSLRTRLITLSIIVEIVMISAIVWNSQRLIEAHLVRQFELRRAEISLLLQAALGAAMVQRDYAAVSETLTSAQQMQGMVYLIMFDERGQRIAAANAEHDIKPAGVRDFRVPVSVEKRPYGELQVGIDLRFLEEARQEILFQNIALALVGILTSSVVLGGIALWLTRRLGRLVKASHDLADGRGFKPMPASSNDDIGQVISAFNGMAKTLDRRVRDLQEAEARQRALLETVDAERSRLDALLSAMRLGLVFVDQDERICYLNPAFASLWSVSLDGHLANLPLADLRRWLDAVLTNGGQSQLFRGDGTSVELALHEGRVITQQGIAVTSASGSELGRLWIFEDVTNERQLAEHLLFMAERDPLTGLANRARFAAELDRLVSRFQRDATQSGAVLYFDIDEFKTINDTFGHRVGDNVLVRTADVVSKLVRTGELLARLGGDEFAIVAPGADLDGVQAMAERVVKALTGLSFEFDGKRFGLTISLGIALLPEHAASAEELVAHADAAMYQAKRSGKNCWRIYRPDLDESSHMLSQLGWNDKIQAALNENRLVLHFQGVHVTATRAISHYEALVRMIDPDNPDELLQPGSFIPAAERTGRIVDIDRWVIGTAIHKLAGMPSLPALAINVSARSFDDPTLARTISDLLTEFHVNPQRLIIELTETAALANIRDSERFIDDLRRLGCTVCLDDFGVGFSSFAYLKHLSADVLKIDGMFIRNLVSNREDQVFVRAIVEVARGLGKKTVAEFVGDAPTLALLGELGVDYAQGYYLSFPIAEISPS</sequence>
<dbReference type="CDD" id="cd01948">
    <property type="entry name" value="EAL"/>
    <property type="match status" value="1"/>
</dbReference>
<dbReference type="InterPro" id="IPR043128">
    <property type="entry name" value="Rev_trsase/Diguanyl_cyclase"/>
</dbReference>
<keyword evidence="1" id="KW-1133">Transmembrane helix</keyword>
<dbReference type="SUPFAM" id="SSF55073">
    <property type="entry name" value="Nucleotide cyclase"/>
    <property type="match status" value="1"/>
</dbReference>
<dbReference type="Pfam" id="PF00990">
    <property type="entry name" value="GGDEF"/>
    <property type="match status" value="1"/>
</dbReference>
<dbReference type="SMART" id="SM00304">
    <property type="entry name" value="HAMP"/>
    <property type="match status" value="1"/>
</dbReference>
<dbReference type="Gene3D" id="3.20.20.450">
    <property type="entry name" value="EAL domain"/>
    <property type="match status" value="1"/>
</dbReference>
<dbReference type="GO" id="GO:0016020">
    <property type="term" value="C:membrane"/>
    <property type="evidence" value="ECO:0007669"/>
    <property type="project" value="InterPro"/>
</dbReference>
<dbReference type="SMART" id="SM00052">
    <property type="entry name" value="EAL"/>
    <property type="match status" value="1"/>
</dbReference>
<dbReference type="InterPro" id="IPR035919">
    <property type="entry name" value="EAL_sf"/>
</dbReference>
<dbReference type="SUPFAM" id="SSF141868">
    <property type="entry name" value="EAL domain-like"/>
    <property type="match status" value="1"/>
</dbReference>
<protein>
    <submittedName>
        <fullName evidence="5">Diguanylate cyclase/phosphodiesterase</fullName>
    </submittedName>
</protein>
<dbReference type="HOGENOM" id="CLU_000445_70_46_4"/>
<dbReference type="InterPro" id="IPR000160">
    <property type="entry name" value="GGDEF_dom"/>
</dbReference>
<name>Q47K14_DECAR</name>
<dbReference type="SUPFAM" id="SSF55785">
    <property type="entry name" value="PYP-like sensor domain (PAS domain)"/>
    <property type="match status" value="1"/>
</dbReference>
<reference evidence="5" key="1">
    <citation type="submission" date="2005-08" db="EMBL/GenBank/DDBJ databases">
        <title>Complete sequence of Dechloromonas aromatica RCB.</title>
        <authorList>
            <person name="Salinero K.K."/>
            <person name="Copeland A."/>
            <person name="Lucas S."/>
            <person name="Lapidus A."/>
            <person name="Barry K."/>
            <person name="Detter J.C."/>
            <person name="Glavina T."/>
            <person name="Hammon N."/>
            <person name="Israni S."/>
            <person name="Pitluck S."/>
            <person name="Di Bartolo G."/>
            <person name="Trong S."/>
            <person name="Schmutz J."/>
            <person name="Larimer F."/>
            <person name="Land M."/>
            <person name="Ivanova N."/>
            <person name="Richardson P."/>
        </authorList>
    </citation>
    <scope>NUCLEOTIDE SEQUENCE</scope>
    <source>
        <strain evidence="5">RCB</strain>
    </source>
</reference>
<evidence type="ECO:0000259" key="2">
    <source>
        <dbReference type="PROSITE" id="PS50883"/>
    </source>
</evidence>
<dbReference type="PROSITE" id="PS50887">
    <property type="entry name" value="GGDEF"/>
    <property type="match status" value="1"/>
</dbReference>
<feature type="domain" description="HAMP" evidence="3">
    <location>
        <begin position="169"/>
        <end position="221"/>
    </location>
</feature>
<dbReference type="Gene3D" id="6.10.340.10">
    <property type="match status" value="1"/>
</dbReference>
<keyword evidence="1" id="KW-0812">Transmembrane</keyword>
<dbReference type="InterPro" id="IPR052155">
    <property type="entry name" value="Biofilm_reg_signaling"/>
</dbReference>
<dbReference type="SUPFAM" id="SSF158472">
    <property type="entry name" value="HAMP domain-like"/>
    <property type="match status" value="1"/>
</dbReference>
<evidence type="ECO:0000259" key="3">
    <source>
        <dbReference type="PROSITE" id="PS50885"/>
    </source>
</evidence>
<accession>Q47K14</accession>
<dbReference type="Gene3D" id="3.30.450.20">
    <property type="entry name" value="PAS domain"/>
    <property type="match status" value="1"/>
</dbReference>
<dbReference type="FunFam" id="3.30.70.270:FF:000001">
    <property type="entry name" value="Diguanylate cyclase domain protein"/>
    <property type="match status" value="1"/>
</dbReference>
<dbReference type="NCBIfam" id="TIGR00254">
    <property type="entry name" value="GGDEF"/>
    <property type="match status" value="1"/>
</dbReference>
<dbReference type="CDD" id="cd06225">
    <property type="entry name" value="HAMP"/>
    <property type="match status" value="1"/>
</dbReference>
<dbReference type="PROSITE" id="PS50885">
    <property type="entry name" value="HAMP"/>
    <property type="match status" value="1"/>
</dbReference>
<proteinExistence type="predicted"/>
<dbReference type="InterPro" id="IPR001633">
    <property type="entry name" value="EAL_dom"/>
</dbReference>
<dbReference type="Gene3D" id="3.30.70.270">
    <property type="match status" value="1"/>
</dbReference>
<dbReference type="Pfam" id="PF00563">
    <property type="entry name" value="EAL"/>
    <property type="match status" value="1"/>
</dbReference>
<evidence type="ECO:0000313" key="5">
    <source>
        <dbReference type="EMBL" id="AAZ44817.1"/>
    </source>
</evidence>
<feature type="transmembrane region" description="Helical" evidence="1">
    <location>
        <begin position="145"/>
        <end position="171"/>
    </location>
</feature>
<feature type="domain" description="EAL" evidence="2">
    <location>
        <begin position="538"/>
        <end position="783"/>
    </location>
</feature>
<dbReference type="PANTHER" id="PTHR44757">
    <property type="entry name" value="DIGUANYLATE CYCLASE DGCP"/>
    <property type="match status" value="1"/>
</dbReference>
<dbReference type="GO" id="GO:0007165">
    <property type="term" value="P:signal transduction"/>
    <property type="evidence" value="ECO:0007669"/>
    <property type="project" value="InterPro"/>
</dbReference>
<dbReference type="InterPro" id="IPR035965">
    <property type="entry name" value="PAS-like_dom_sf"/>
</dbReference>
<dbReference type="GO" id="GO:0003824">
    <property type="term" value="F:catalytic activity"/>
    <property type="evidence" value="ECO:0007669"/>
    <property type="project" value="UniProtKB-ARBA"/>
</dbReference>